<dbReference type="PANTHER" id="PTHR42781">
    <property type="entry name" value="SPERMIDINE/PUTRESCINE IMPORT ATP-BINDING PROTEIN POTA"/>
    <property type="match status" value="1"/>
</dbReference>
<accession>A0A160TSY0</accession>
<dbReference type="CDD" id="cd03259">
    <property type="entry name" value="ABC_Carb_Solutes_like"/>
    <property type="match status" value="1"/>
</dbReference>
<keyword evidence="7" id="KW-0406">Ion transport</keyword>
<dbReference type="PROSITE" id="PS50893">
    <property type="entry name" value="ABC_TRANSPORTER_2"/>
    <property type="match status" value="1"/>
</dbReference>
<keyword evidence="4" id="KW-0547">Nucleotide-binding</keyword>
<sequence>MNTEHSKVFPDGSPDVPLLEIQGISCNYGLERAVYDLSLTVNKGDQVCLLGPSGCGKTTVLRAVAGFQPLLSGSISINGQPVSQPGEILSPEKRRVGMVFQDHALFPHLSVEQNVGSGLRTFSAAERRATVSEILERVGLMRVAQRFPHELSGGQQQRVALARALAPKPLLLLMDEPFSSLDLDLRERMGQEVADMLKANGITCILVTHDQNDAFAMGDKVGVMADGRLVQWDTAYNLYHEPGTRFVADFIGNGIFLPAEVKSPRVVDSEFGELKGDQDIVMPPGSQVEVLIRPDDVVLDVDSPVRGCVVRKAFKGAEILYTIRFETGTTVLALFPSHANFEVGDDIGIRLEVDHLVTFAIGTASTDFVQ</sequence>
<evidence type="ECO:0000256" key="6">
    <source>
        <dbReference type="ARBA" id="ARBA00023004"/>
    </source>
</evidence>
<dbReference type="PROSITE" id="PS00211">
    <property type="entry name" value="ABC_TRANSPORTER_1"/>
    <property type="match status" value="1"/>
</dbReference>
<dbReference type="GO" id="GO:0015408">
    <property type="term" value="F:ABC-type ferric iron transporter activity"/>
    <property type="evidence" value="ECO:0007669"/>
    <property type="project" value="InterPro"/>
</dbReference>
<dbReference type="GO" id="GO:0016887">
    <property type="term" value="F:ATP hydrolysis activity"/>
    <property type="evidence" value="ECO:0007669"/>
    <property type="project" value="InterPro"/>
</dbReference>
<name>A0A160TSY0_9ZZZZ</name>
<gene>
    <name evidence="10" type="ORF">MGWOODY_XGa2586</name>
</gene>
<protein>
    <submittedName>
        <fullName evidence="10">Ferric iron ABC transporter, ATP-binding protein</fullName>
    </submittedName>
</protein>
<dbReference type="Pfam" id="PF00005">
    <property type="entry name" value="ABC_tran"/>
    <property type="match status" value="1"/>
</dbReference>
<organism evidence="10">
    <name type="scientific">hydrothermal vent metagenome</name>
    <dbReference type="NCBI Taxonomy" id="652676"/>
    <lineage>
        <taxon>unclassified sequences</taxon>
        <taxon>metagenomes</taxon>
        <taxon>ecological metagenomes</taxon>
    </lineage>
</organism>
<dbReference type="SUPFAM" id="SSF52540">
    <property type="entry name" value="P-loop containing nucleoside triphosphate hydrolases"/>
    <property type="match status" value="1"/>
</dbReference>
<keyword evidence="5 10" id="KW-0067">ATP-binding</keyword>
<dbReference type="InterPro" id="IPR027417">
    <property type="entry name" value="P-loop_NTPase"/>
</dbReference>
<evidence type="ECO:0000256" key="5">
    <source>
        <dbReference type="ARBA" id="ARBA00022840"/>
    </source>
</evidence>
<dbReference type="FunFam" id="3.40.50.300:FF:000425">
    <property type="entry name" value="Probable ABC transporter, ATP-binding subunit"/>
    <property type="match status" value="1"/>
</dbReference>
<dbReference type="GO" id="GO:0005524">
    <property type="term" value="F:ATP binding"/>
    <property type="evidence" value="ECO:0007669"/>
    <property type="project" value="UniProtKB-KW"/>
</dbReference>
<dbReference type="InterPro" id="IPR050093">
    <property type="entry name" value="ABC_SmlMolc_Importer"/>
</dbReference>
<keyword evidence="1" id="KW-0813">Transport</keyword>
<proteinExistence type="predicted"/>
<dbReference type="SUPFAM" id="SSF50331">
    <property type="entry name" value="MOP-like"/>
    <property type="match status" value="1"/>
</dbReference>
<evidence type="ECO:0000256" key="4">
    <source>
        <dbReference type="ARBA" id="ARBA00022741"/>
    </source>
</evidence>
<keyword evidence="2" id="KW-1003">Cell membrane</keyword>
<dbReference type="InterPro" id="IPR015853">
    <property type="entry name" value="ABC_transpr_FbpC"/>
</dbReference>
<evidence type="ECO:0000256" key="3">
    <source>
        <dbReference type="ARBA" id="ARBA00022496"/>
    </source>
</evidence>
<dbReference type="InterPro" id="IPR003593">
    <property type="entry name" value="AAA+_ATPase"/>
</dbReference>
<dbReference type="GO" id="GO:0043190">
    <property type="term" value="C:ATP-binding cassette (ABC) transporter complex"/>
    <property type="evidence" value="ECO:0007669"/>
    <property type="project" value="InterPro"/>
</dbReference>
<dbReference type="InterPro" id="IPR003439">
    <property type="entry name" value="ABC_transporter-like_ATP-bd"/>
</dbReference>
<dbReference type="InterPro" id="IPR008995">
    <property type="entry name" value="Mo/tungstate-bd_C_term_dom"/>
</dbReference>
<dbReference type="AlphaFoldDB" id="A0A160TSY0"/>
<evidence type="ECO:0000259" key="9">
    <source>
        <dbReference type="PROSITE" id="PS50893"/>
    </source>
</evidence>
<dbReference type="InterPro" id="IPR013611">
    <property type="entry name" value="Transp-assoc_OB_typ2"/>
</dbReference>
<keyword evidence="6" id="KW-0408">Iron</keyword>
<feature type="domain" description="ABC transporter" evidence="9">
    <location>
        <begin position="19"/>
        <end position="251"/>
    </location>
</feature>
<evidence type="ECO:0000256" key="7">
    <source>
        <dbReference type="ARBA" id="ARBA00023065"/>
    </source>
</evidence>
<keyword evidence="3" id="KW-0410">Iron transport</keyword>
<dbReference type="InterPro" id="IPR017871">
    <property type="entry name" value="ABC_transporter-like_CS"/>
</dbReference>
<dbReference type="Gene3D" id="3.40.50.300">
    <property type="entry name" value="P-loop containing nucleotide triphosphate hydrolases"/>
    <property type="match status" value="1"/>
</dbReference>
<evidence type="ECO:0000256" key="1">
    <source>
        <dbReference type="ARBA" id="ARBA00022448"/>
    </source>
</evidence>
<dbReference type="SMART" id="SM00382">
    <property type="entry name" value="AAA"/>
    <property type="match status" value="1"/>
</dbReference>
<evidence type="ECO:0000313" key="10">
    <source>
        <dbReference type="EMBL" id="CUS52450.1"/>
    </source>
</evidence>
<evidence type="ECO:0000256" key="2">
    <source>
        <dbReference type="ARBA" id="ARBA00022475"/>
    </source>
</evidence>
<dbReference type="Pfam" id="PF08402">
    <property type="entry name" value="TOBE_2"/>
    <property type="match status" value="1"/>
</dbReference>
<keyword evidence="8" id="KW-0472">Membrane</keyword>
<dbReference type="EMBL" id="CZRL01000082">
    <property type="protein sequence ID" value="CUS52450.1"/>
    <property type="molecule type" value="Genomic_DNA"/>
</dbReference>
<evidence type="ECO:0000256" key="8">
    <source>
        <dbReference type="ARBA" id="ARBA00023136"/>
    </source>
</evidence>
<reference evidence="10" key="1">
    <citation type="submission" date="2015-10" db="EMBL/GenBank/DDBJ databases">
        <authorList>
            <person name="Gilbert D.G."/>
        </authorList>
    </citation>
    <scope>NUCLEOTIDE SEQUENCE</scope>
</reference>
<dbReference type="PANTHER" id="PTHR42781:SF4">
    <property type="entry name" value="SPERMIDINE_PUTRESCINE IMPORT ATP-BINDING PROTEIN POTA"/>
    <property type="match status" value="1"/>
</dbReference>